<gene>
    <name evidence="4" type="ORF">PNOK_0282200</name>
</gene>
<dbReference type="Proteomes" id="UP000217199">
    <property type="component" value="Unassembled WGS sequence"/>
</dbReference>
<sequence length="211" mass="20875">MFSSKFVASLALLAPLVSALTIETPTNWTSSDPAVITWTAVAGDTQTFSVELQNAAFNRQFALANNVPTGQLSLSLTLPVVPVGDGYVLQFVDIGNVTNVFAETGDFAIGASISSSTSSSTTSSSTSGTVSATSLTVSTSAVTTSSSFGRTVSGTSSNSGSSTGTGTESSAATNTGSNFNSGAQALGFSSSAASFAVMAVAAIAGAQFVGL</sequence>
<evidence type="ECO:0000256" key="3">
    <source>
        <dbReference type="SAM" id="SignalP"/>
    </source>
</evidence>
<dbReference type="InterPro" id="IPR052479">
    <property type="entry name" value="GPI-anchor_Adhesion_Reg"/>
</dbReference>
<proteinExistence type="predicted"/>
<comment type="caution">
    <text evidence="4">The sequence shown here is derived from an EMBL/GenBank/DDBJ whole genome shotgun (WGS) entry which is preliminary data.</text>
</comment>
<evidence type="ECO:0000256" key="1">
    <source>
        <dbReference type="ARBA" id="ARBA00022729"/>
    </source>
</evidence>
<accession>A0A286UTR9</accession>
<dbReference type="PANTHER" id="PTHR35185:SF1">
    <property type="entry name" value="UPF0619 GPI-ANCHORED MEMBRANE PROTEIN C1322.10"/>
    <property type="match status" value="1"/>
</dbReference>
<dbReference type="InParanoid" id="A0A286UTR9"/>
<evidence type="ECO:0000256" key="2">
    <source>
        <dbReference type="SAM" id="MobiDB-lite"/>
    </source>
</evidence>
<evidence type="ECO:0008006" key="6">
    <source>
        <dbReference type="Google" id="ProtNLM"/>
    </source>
</evidence>
<evidence type="ECO:0000313" key="4">
    <source>
        <dbReference type="EMBL" id="PAV22865.1"/>
    </source>
</evidence>
<keyword evidence="5" id="KW-1185">Reference proteome</keyword>
<feature type="signal peptide" evidence="3">
    <location>
        <begin position="1"/>
        <end position="19"/>
    </location>
</feature>
<keyword evidence="1 3" id="KW-0732">Signal</keyword>
<feature type="chain" id="PRO_5013723017" description="Ser-Thr-rich glycosyl-phosphatidyl-inositol-anchored membrane family-domain-containing protein" evidence="3">
    <location>
        <begin position="20"/>
        <end position="211"/>
    </location>
</feature>
<dbReference type="PANTHER" id="PTHR35185">
    <property type="entry name" value="SERINE/THREONINE-RICH PROTEIN ADG2-RELATED"/>
    <property type="match status" value="1"/>
</dbReference>
<feature type="region of interest" description="Disordered" evidence="2">
    <location>
        <begin position="146"/>
        <end position="173"/>
    </location>
</feature>
<organism evidence="4 5">
    <name type="scientific">Pyrrhoderma noxium</name>
    <dbReference type="NCBI Taxonomy" id="2282107"/>
    <lineage>
        <taxon>Eukaryota</taxon>
        <taxon>Fungi</taxon>
        <taxon>Dikarya</taxon>
        <taxon>Basidiomycota</taxon>
        <taxon>Agaricomycotina</taxon>
        <taxon>Agaricomycetes</taxon>
        <taxon>Hymenochaetales</taxon>
        <taxon>Hymenochaetaceae</taxon>
        <taxon>Pyrrhoderma</taxon>
    </lineage>
</organism>
<reference evidence="4 5" key="1">
    <citation type="journal article" date="2017" name="Mol. Ecol.">
        <title>Comparative and population genomic landscape of Phellinus noxius: A hypervariable fungus causing root rot in trees.</title>
        <authorList>
            <person name="Chung C.L."/>
            <person name="Lee T.J."/>
            <person name="Akiba M."/>
            <person name="Lee H.H."/>
            <person name="Kuo T.H."/>
            <person name="Liu D."/>
            <person name="Ke H.M."/>
            <person name="Yokoi T."/>
            <person name="Roa M.B."/>
            <person name="Lu M.J."/>
            <person name="Chang Y.Y."/>
            <person name="Ann P.J."/>
            <person name="Tsai J.N."/>
            <person name="Chen C.Y."/>
            <person name="Tzean S.S."/>
            <person name="Ota Y."/>
            <person name="Hattori T."/>
            <person name="Sahashi N."/>
            <person name="Liou R.F."/>
            <person name="Kikuchi T."/>
            <person name="Tsai I.J."/>
        </authorList>
    </citation>
    <scope>NUCLEOTIDE SEQUENCE [LARGE SCALE GENOMIC DNA]</scope>
    <source>
        <strain evidence="4 5">FFPRI411160</strain>
    </source>
</reference>
<protein>
    <recommendedName>
        <fullName evidence="6">Ser-Thr-rich glycosyl-phosphatidyl-inositol-anchored membrane family-domain-containing protein</fullName>
    </recommendedName>
</protein>
<dbReference type="OrthoDB" id="5420143at2759"/>
<dbReference type="AlphaFoldDB" id="A0A286UTR9"/>
<evidence type="ECO:0000313" key="5">
    <source>
        <dbReference type="Proteomes" id="UP000217199"/>
    </source>
</evidence>
<name>A0A286UTR9_9AGAM</name>
<dbReference type="EMBL" id="NBII01000002">
    <property type="protein sequence ID" value="PAV22865.1"/>
    <property type="molecule type" value="Genomic_DNA"/>
</dbReference>